<dbReference type="RefSeq" id="WP_316427247.1">
    <property type="nucleotide sequence ID" value="NZ_CP130144.1"/>
</dbReference>
<gene>
    <name evidence="1" type="ORF">Q2T42_28700</name>
</gene>
<proteinExistence type="predicted"/>
<evidence type="ECO:0000313" key="1">
    <source>
        <dbReference type="EMBL" id="WNZ45774.1"/>
    </source>
</evidence>
<dbReference type="AlphaFoldDB" id="A0AA97AQL9"/>
<dbReference type="EMBL" id="CP130144">
    <property type="protein sequence ID" value="WNZ45774.1"/>
    <property type="molecule type" value="Genomic_DNA"/>
</dbReference>
<protein>
    <submittedName>
        <fullName evidence="1">Uncharacterized protein</fullName>
    </submittedName>
</protein>
<accession>A0AA97AQL9</accession>
<organism evidence="1">
    <name type="scientific">Leptolyngbya boryana CZ1</name>
    <dbReference type="NCBI Taxonomy" id="3060204"/>
    <lineage>
        <taxon>Bacteria</taxon>
        <taxon>Bacillati</taxon>
        <taxon>Cyanobacteriota</taxon>
        <taxon>Cyanophyceae</taxon>
        <taxon>Leptolyngbyales</taxon>
        <taxon>Leptolyngbyaceae</taxon>
        <taxon>Leptolyngbya group</taxon>
        <taxon>Leptolyngbya</taxon>
    </lineage>
</organism>
<sequence length="71" mass="7608">MLSPDLKSQVLTLPVRDRLELMQAIVTSLQSHPMSQLESGVPYEVWTPIDAPEAGQALLALLAANAESAHG</sequence>
<name>A0AA97AQL9_LEPBY</name>
<reference evidence="1" key="2">
    <citation type="submission" date="2023-07" db="EMBL/GenBank/DDBJ databases">
        <authorList>
            <person name="Bai X.-H."/>
            <person name="Wang H.-H."/>
            <person name="Wang J."/>
            <person name="Ma M.-Y."/>
            <person name="Hu H.-H."/>
            <person name="Song Z.-L."/>
            <person name="Ma H.-G."/>
            <person name="Fan Y."/>
            <person name="Du C.-Y."/>
            <person name="Xu J.-C."/>
        </authorList>
    </citation>
    <scope>NUCLEOTIDE SEQUENCE</scope>
    <source>
        <strain evidence="1">CZ1</strain>
    </source>
</reference>
<reference evidence="1" key="1">
    <citation type="journal article" date="2023" name="Plants (Basel)">
        <title>Genomic Analysis of Leptolyngbya boryana CZ1 Reveals Efficient Carbon Fixation Modules.</title>
        <authorList>
            <person name="Bai X."/>
            <person name="Wang H."/>
            <person name="Cheng W."/>
            <person name="Wang J."/>
            <person name="Ma M."/>
            <person name="Hu H."/>
            <person name="Song Z."/>
            <person name="Ma H."/>
            <person name="Fan Y."/>
            <person name="Du C."/>
            <person name="Xu J."/>
        </authorList>
    </citation>
    <scope>NUCLEOTIDE SEQUENCE</scope>
    <source>
        <strain evidence="1">CZ1</strain>
    </source>
</reference>